<dbReference type="Proteomes" id="UP000288805">
    <property type="component" value="Unassembled WGS sequence"/>
</dbReference>
<evidence type="ECO:0000313" key="1">
    <source>
        <dbReference type="EMBL" id="RVX15035.1"/>
    </source>
</evidence>
<dbReference type="PANTHER" id="PTHR11439:SF467">
    <property type="entry name" value="INTEGRASE CATALYTIC DOMAIN-CONTAINING PROTEIN"/>
    <property type="match status" value="1"/>
</dbReference>
<comment type="caution">
    <text evidence="1">The sequence shown here is derived from an EMBL/GenBank/DDBJ whole genome shotgun (WGS) entry which is preliminary data.</text>
</comment>
<proteinExistence type="predicted"/>
<gene>
    <name evidence="1" type="primary">POLX_2740</name>
    <name evidence="1" type="ORF">CK203_008036</name>
</gene>
<accession>A0A438K1E2</accession>
<protein>
    <submittedName>
        <fullName evidence="1">Retrovirus-related Pol polyprotein from transposon TNT 1-94</fullName>
    </submittedName>
</protein>
<reference evidence="1 2" key="1">
    <citation type="journal article" date="2018" name="PLoS Genet.">
        <title>Population sequencing reveals clonal diversity and ancestral inbreeding in the grapevine cultivar Chardonnay.</title>
        <authorList>
            <person name="Roach M.J."/>
            <person name="Johnson D.L."/>
            <person name="Bohlmann J."/>
            <person name="van Vuuren H.J."/>
            <person name="Jones S.J."/>
            <person name="Pretorius I.S."/>
            <person name="Schmidt S.A."/>
            <person name="Borneman A.R."/>
        </authorList>
    </citation>
    <scope>NUCLEOTIDE SEQUENCE [LARGE SCALE GENOMIC DNA]</scope>
    <source>
        <strain evidence="2">cv. Chardonnay</strain>
        <tissue evidence="1">Leaf</tissue>
    </source>
</reference>
<name>A0A438K1E2_VITVI</name>
<organism evidence="1 2">
    <name type="scientific">Vitis vinifera</name>
    <name type="common">Grape</name>
    <dbReference type="NCBI Taxonomy" id="29760"/>
    <lineage>
        <taxon>Eukaryota</taxon>
        <taxon>Viridiplantae</taxon>
        <taxon>Streptophyta</taxon>
        <taxon>Embryophyta</taxon>
        <taxon>Tracheophyta</taxon>
        <taxon>Spermatophyta</taxon>
        <taxon>Magnoliopsida</taxon>
        <taxon>eudicotyledons</taxon>
        <taxon>Gunneridae</taxon>
        <taxon>Pentapetalae</taxon>
        <taxon>rosids</taxon>
        <taxon>Vitales</taxon>
        <taxon>Vitaceae</taxon>
        <taxon>Viteae</taxon>
        <taxon>Vitis</taxon>
    </lineage>
</organism>
<dbReference type="EMBL" id="QGNW01000019">
    <property type="protein sequence ID" value="RVX15035.1"/>
    <property type="molecule type" value="Genomic_DNA"/>
</dbReference>
<dbReference type="PANTHER" id="PTHR11439">
    <property type="entry name" value="GAG-POL-RELATED RETROTRANSPOSON"/>
    <property type="match status" value="1"/>
</dbReference>
<evidence type="ECO:0000313" key="2">
    <source>
        <dbReference type="Proteomes" id="UP000288805"/>
    </source>
</evidence>
<sequence>MLNSLRDVEYGGSTGLRRFVFEEEYVIIPTVAIENDQVTMLDLDKDANPENLDTLELPSTHNEEPYLIHEEEQQQPQLEVPLKRSTRERIMMILDYYLVYLQEHEFDMGLEDDKISISQVKQSVDSQEWIKAMKNEMKSMKDNDVWDLVELLERAKSIGCKWIYKTKHNSKGNVERYKTCLVAKDHYDLELHHMDVKIVFLNGDIEETIYMVQLENFESKKSKHLIYRDCSRGILGLSQKTYIDKVLSRFDMKDCALGDTLIDKGDKFNLLQCPKNEIEKKEMKNISYASVVGSLMYAQVCTRLDIAYVVGMLGRYLSNPGMIHWKATKRVMQYLHRTKDFILTYWRSDHLDIIGYFDSDFVGCIDSRRSTFGYVFMLAKGVVLWKSVK</sequence>
<dbReference type="AlphaFoldDB" id="A0A438K1E2"/>